<sequence>NYLGSVEDKHYLGDGDIKENHMIHFIHKPLGFNIDLKVVKLTVPHPLTNESVEVDFSNSPTDIIKIQQNLNRNIKKMNNLTQGGSLGESSFSMPKLASDSIGSVLVDG</sequence>
<dbReference type="AlphaFoldDB" id="A0A418HKJ3"/>
<accession>A0A418HKJ3</accession>
<feature type="region of interest" description="Disordered" evidence="1">
    <location>
        <begin position="85"/>
        <end position="108"/>
    </location>
</feature>
<comment type="caution">
    <text evidence="2">The sequence shown here is derived from an EMBL/GenBank/DDBJ whole genome shotgun (WGS) entry which is preliminary data.</text>
</comment>
<reference evidence="2 3" key="1">
    <citation type="journal article" date="2016" name="Front. Microbiol.">
        <title>Comprehensive Phylogenetic Analysis of Bovine Non-aureus Staphylococci Species Based on Whole-Genome Sequencing.</title>
        <authorList>
            <person name="Naushad S."/>
            <person name="Barkema H.W."/>
            <person name="Luby C."/>
            <person name="Condas L.A."/>
            <person name="Nobrega D.B."/>
            <person name="Carson D.A."/>
            <person name="De Buck J."/>
        </authorList>
    </citation>
    <scope>NUCLEOTIDE SEQUENCE [LARGE SCALE GENOMIC DNA]</scope>
    <source>
        <strain evidence="2 3">SNUC 1388</strain>
    </source>
</reference>
<dbReference type="Proteomes" id="UP000283576">
    <property type="component" value="Unassembled WGS sequence"/>
</dbReference>
<protein>
    <submittedName>
        <fullName evidence="2">Peptidase</fullName>
    </submittedName>
</protein>
<proteinExistence type="predicted"/>
<dbReference type="EMBL" id="QXRZ01000077">
    <property type="protein sequence ID" value="RIL40440.1"/>
    <property type="molecule type" value="Genomic_DNA"/>
</dbReference>
<name>A0A418HKJ3_STAGA</name>
<organism evidence="2 3">
    <name type="scientific">Staphylococcus gallinarum</name>
    <dbReference type="NCBI Taxonomy" id="1293"/>
    <lineage>
        <taxon>Bacteria</taxon>
        <taxon>Bacillati</taxon>
        <taxon>Bacillota</taxon>
        <taxon>Bacilli</taxon>
        <taxon>Bacillales</taxon>
        <taxon>Staphylococcaceae</taxon>
        <taxon>Staphylococcus</taxon>
    </lineage>
</organism>
<evidence type="ECO:0000313" key="2">
    <source>
        <dbReference type="EMBL" id="RIL40440.1"/>
    </source>
</evidence>
<gene>
    <name evidence="2" type="ORF">BUZ01_14380</name>
</gene>
<feature type="non-terminal residue" evidence="2">
    <location>
        <position position="1"/>
    </location>
</feature>
<evidence type="ECO:0000313" key="3">
    <source>
        <dbReference type="Proteomes" id="UP000283576"/>
    </source>
</evidence>
<evidence type="ECO:0000256" key="1">
    <source>
        <dbReference type="SAM" id="MobiDB-lite"/>
    </source>
</evidence>